<organism evidence="2 3">
    <name type="scientific">Mikania micrantha</name>
    <name type="common">bitter vine</name>
    <dbReference type="NCBI Taxonomy" id="192012"/>
    <lineage>
        <taxon>Eukaryota</taxon>
        <taxon>Viridiplantae</taxon>
        <taxon>Streptophyta</taxon>
        <taxon>Embryophyta</taxon>
        <taxon>Tracheophyta</taxon>
        <taxon>Spermatophyta</taxon>
        <taxon>Magnoliopsida</taxon>
        <taxon>eudicotyledons</taxon>
        <taxon>Gunneridae</taxon>
        <taxon>Pentapetalae</taxon>
        <taxon>asterids</taxon>
        <taxon>campanulids</taxon>
        <taxon>Asterales</taxon>
        <taxon>Asteraceae</taxon>
        <taxon>Asteroideae</taxon>
        <taxon>Heliantheae alliance</taxon>
        <taxon>Eupatorieae</taxon>
        <taxon>Mikania</taxon>
    </lineage>
</organism>
<name>A0A5N6PRD2_9ASTR</name>
<gene>
    <name evidence="2" type="ORF">E3N88_07127</name>
</gene>
<dbReference type="AlphaFoldDB" id="A0A5N6PRD2"/>
<evidence type="ECO:0000256" key="1">
    <source>
        <dbReference type="SAM" id="Coils"/>
    </source>
</evidence>
<sequence>MECSIAQLEERWRHHQHNTSSLGYSYMNRCGLNFEFRKAQLFVGNNMMMPPATTSIPIMLDVVLADQPIPHAKRKPPPLSSNMSKTFCLQELNNPSNRWWSTGSAMWPAPLGWKGESGAAVTCKDTDLTLNQHSGGTNVAHRWLPNGTVMALGRPWQTPIDPIAAPFVGVPHNQPEEDTSHVGLTWLEGDLGNQLVVLVVRLYRGFNWKALQIAEIMDTRSSTDLEKAIESLEAEKRAMADQLRTMQDQIHELSFNRRGDHEHESGGSGVN</sequence>
<dbReference type="EMBL" id="SZYD01000003">
    <property type="protein sequence ID" value="KAD6796231.1"/>
    <property type="molecule type" value="Genomic_DNA"/>
</dbReference>
<proteinExistence type="predicted"/>
<comment type="caution">
    <text evidence="2">The sequence shown here is derived from an EMBL/GenBank/DDBJ whole genome shotgun (WGS) entry which is preliminary data.</text>
</comment>
<evidence type="ECO:0000313" key="2">
    <source>
        <dbReference type="EMBL" id="KAD6796231.1"/>
    </source>
</evidence>
<protein>
    <submittedName>
        <fullName evidence="2">Uncharacterized protein</fullName>
    </submittedName>
</protein>
<evidence type="ECO:0000313" key="3">
    <source>
        <dbReference type="Proteomes" id="UP000326396"/>
    </source>
</evidence>
<keyword evidence="3" id="KW-1185">Reference proteome</keyword>
<reference evidence="2 3" key="1">
    <citation type="submission" date="2019-05" db="EMBL/GenBank/DDBJ databases">
        <title>Mikania micrantha, genome provides insights into the molecular mechanism of rapid growth.</title>
        <authorList>
            <person name="Liu B."/>
        </authorList>
    </citation>
    <scope>NUCLEOTIDE SEQUENCE [LARGE SCALE GENOMIC DNA]</scope>
    <source>
        <strain evidence="2">NLD-2019</strain>
        <tissue evidence="2">Leaf</tissue>
    </source>
</reference>
<keyword evidence="1" id="KW-0175">Coiled coil</keyword>
<dbReference type="Proteomes" id="UP000326396">
    <property type="component" value="Linkage Group LG11"/>
</dbReference>
<accession>A0A5N6PRD2</accession>
<feature type="coiled-coil region" evidence="1">
    <location>
        <begin position="222"/>
        <end position="249"/>
    </location>
</feature>